<dbReference type="AlphaFoldDB" id="A0A6A5YPE4"/>
<keyword evidence="4" id="KW-0807">Transducer</keyword>
<keyword evidence="8" id="KW-1185">Reference proteome</keyword>
<evidence type="ECO:0000256" key="1">
    <source>
        <dbReference type="ARBA" id="ARBA00022723"/>
    </source>
</evidence>
<dbReference type="EMBL" id="ML977345">
    <property type="protein sequence ID" value="KAF2108860.1"/>
    <property type="molecule type" value="Genomic_DNA"/>
</dbReference>
<dbReference type="GO" id="GO:0046872">
    <property type="term" value="F:metal ion binding"/>
    <property type="evidence" value="ECO:0007669"/>
    <property type="project" value="UniProtKB-KW"/>
</dbReference>
<dbReference type="GO" id="GO:0031683">
    <property type="term" value="F:G-protein beta/gamma-subunit complex binding"/>
    <property type="evidence" value="ECO:0007669"/>
    <property type="project" value="InterPro"/>
</dbReference>
<evidence type="ECO:0000256" key="3">
    <source>
        <dbReference type="ARBA" id="ARBA00023134"/>
    </source>
</evidence>
<dbReference type="SUPFAM" id="SSF47895">
    <property type="entry name" value="Transducin (alpha subunit), insertion domain"/>
    <property type="match status" value="1"/>
</dbReference>
<dbReference type="OrthoDB" id="5817230at2759"/>
<feature type="binding site" evidence="5">
    <location>
        <begin position="405"/>
        <end position="411"/>
    </location>
    <ligand>
        <name>GTP</name>
        <dbReference type="ChEBI" id="CHEBI:37565"/>
    </ligand>
</feature>
<dbReference type="PANTHER" id="PTHR10218:SF302">
    <property type="entry name" value="GUANINE NUCLEOTIDE-BINDING PROTEIN ALPHA-5 SUBUNIT"/>
    <property type="match status" value="1"/>
</dbReference>
<gene>
    <name evidence="7" type="ORF">BDV96DRAFT_254659</name>
</gene>
<keyword evidence="6" id="KW-0460">Magnesium</keyword>
<dbReference type="GO" id="GO:0001664">
    <property type="term" value="F:G protein-coupled receptor binding"/>
    <property type="evidence" value="ECO:0007669"/>
    <property type="project" value="TreeGrafter"/>
</dbReference>
<dbReference type="GO" id="GO:0007188">
    <property type="term" value="P:adenylate cyclase-modulating G protein-coupled receptor signaling pathway"/>
    <property type="evidence" value="ECO:0007669"/>
    <property type="project" value="TreeGrafter"/>
</dbReference>
<accession>A0A6A5YPE4</accession>
<name>A0A6A5YPE4_9PLEO</name>
<evidence type="ECO:0000256" key="2">
    <source>
        <dbReference type="ARBA" id="ARBA00022741"/>
    </source>
</evidence>
<reference evidence="7" key="1">
    <citation type="journal article" date="2020" name="Stud. Mycol.">
        <title>101 Dothideomycetes genomes: a test case for predicting lifestyles and emergence of pathogens.</title>
        <authorList>
            <person name="Haridas S."/>
            <person name="Albert R."/>
            <person name="Binder M."/>
            <person name="Bloem J."/>
            <person name="Labutti K."/>
            <person name="Salamov A."/>
            <person name="Andreopoulos B."/>
            <person name="Baker S."/>
            <person name="Barry K."/>
            <person name="Bills G."/>
            <person name="Bluhm B."/>
            <person name="Cannon C."/>
            <person name="Castanera R."/>
            <person name="Culley D."/>
            <person name="Daum C."/>
            <person name="Ezra D."/>
            <person name="Gonzalez J."/>
            <person name="Henrissat B."/>
            <person name="Kuo A."/>
            <person name="Liang C."/>
            <person name="Lipzen A."/>
            <person name="Lutzoni F."/>
            <person name="Magnuson J."/>
            <person name="Mondo S."/>
            <person name="Nolan M."/>
            <person name="Ohm R."/>
            <person name="Pangilinan J."/>
            <person name="Park H.-J."/>
            <person name="Ramirez L."/>
            <person name="Alfaro M."/>
            <person name="Sun H."/>
            <person name="Tritt A."/>
            <person name="Yoshinaga Y."/>
            <person name="Zwiers L.-H."/>
            <person name="Turgeon B."/>
            <person name="Goodwin S."/>
            <person name="Spatafora J."/>
            <person name="Crous P."/>
            <person name="Grigoriev I."/>
        </authorList>
    </citation>
    <scope>NUCLEOTIDE SEQUENCE</scope>
    <source>
        <strain evidence="7">CBS 627.86</strain>
    </source>
</reference>
<dbReference type="PANTHER" id="PTHR10218">
    <property type="entry name" value="GTP-BINDING PROTEIN ALPHA SUBUNIT"/>
    <property type="match status" value="1"/>
</dbReference>
<dbReference type="GO" id="GO:0005834">
    <property type="term" value="C:heterotrimeric G-protein complex"/>
    <property type="evidence" value="ECO:0007669"/>
    <property type="project" value="TreeGrafter"/>
</dbReference>
<dbReference type="Pfam" id="PF00503">
    <property type="entry name" value="G-alpha"/>
    <property type="match status" value="1"/>
</dbReference>
<feature type="binding site" evidence="6">
    <location>
        <position position="274"/>
    </location>
    <ligand>
        <name>Mg(2+)</name>
        <dbReference type="ChEBI" id="CHEBI:18420"/>
    </ligand>
</feature>
<evidence type="ECO:0000256" key="4">
    <source>
        <dbReference type="ARBA" id="ARBA00023224"/>
    </source>
</evidence>
<dbReference type="InterPro" id="IPR001019">
    <property type="entry name" value="Gprotein_alpha_su"/>
</dbReference>
<sequence>MADPISILGATASVVQIIDVLVRSVSTINSLTDQWKDADIALLSFTTQLITLKAAIEEIRDWMEINSHDLHHQLVMDLDGAIQCCKVLTDRIDRELQSLGAPTLHGRLGFTSRSRILMKGKKMTDIQKMIETQTSALMLLLMACNSKTLGAQCNTLSQTSTRKIFTSMKQDSASLIVLYDDASMITSWSDNLSKLSAMFDFDAELFASKVYASVIRNPLKLSLLSRRKGWAPGSAEEQAAATSKAIDDMIFAGSEQKKQERKILLLGIGDASKTTIIKQMCHLHGFLMSQEHSQWRKTIHAGIFQAVKWIVMSIMEKMNLEDLETESFKSKSSITRILESDWDDDGRLLSDVKQLLEDTLMRRRIDSPTNTSLRDHLIGSNFDYFLSSFDRIYAADYVPSNCDILHAKVSTLGVTETTLSKHFRVYDCGGRRHCRMR</sequence>
<dbReference type="PROSITE" id="PS51882">
    <property type="entry name" value="G_ALPHA"/>
    <property type="match status" value="1"/>
</dbReference>
<dbReference type="Gene3D" id="1.10.400.10">
    <property type="entry name" value="GI Alpha 1, domain 2-like"/>
    <property type="match status" value="1"/>
</dbReference>
<dbReference type="GO" id="GO:0005737">
    <property type="term" value="C:cytoplasm"/>
    <property type="evidence" value="ECO:0007669"/>
    <property type="project" value="TreeGrafter"/>
</dbReference>
<dbReference type="InterPro" id="IPR027417">
    <property type="entry name" value="P-loop_NTPase"/>
</dbReference>
<dbReference type="Proteomes" id="UP000799770">
    <property type="component" value="Unassembled WGS sequence"/>
</dbReference>
<dbReference type="SMART" id="SM00275">
    <property type="entry name" value="G_alpha"/>
    <property type="match status" value="1"/>
</dbReference>
<keyword evidence="2 5" id="KW-0547">Nucleotide-binding</keyword>
<protein>
    <submittedName>
        <fullName evidence="7">G-protein alpha subunit-domain-containing protein</fullName>
    </submittedName>
</protein>
<evidence type="ECO:0000313" key="7">
    <source>
        <dbReference type="EMBL" id="KAF2108860.1"/>
    </source>
</evidence>
<keyword evidence="3 5" id="KW-0342">GTP-binding</keyword>
<organism evidence="7 8">
    <name type="scientific">Lophiotrema nucula</name>
    <dbReference type="NCBI Taxonomy" id="690887"/>
    <lineage>
        <taxon>Eukaryota</taxon>
        <taxon>Fungi</taxon>
        <taxon>Dikarya</taxon>
        <taxon>Ascomycota</taxon>
        <taxon>Pezizomycotina</taxon>
        <taxon>Dothideomycetes</taxon>
        <taxon>Pleosporomycetidae</taxon>
        <taxon>Pleosporales</taxon>
        <taxon>Lophiotremataceae</taxon>
        <taxon>Lophiotrema</taxon>
    </lineage>
</organism>
<dbReference type="InterPro" id="IPR011025">
    <property type="entry name" value="GproteinA_insert"/>
</dbReference>
<dbReference type="GO" id="GO:0003924">
    <property type="term" value="F:GTPase activity"/>
    <property type="evidence" value="ECO:0007669"/>
    <property type="project" value="InterPro"/>
</dbReference>
<dbReference type="PRINTS" id="PR00318">
    <property type="entry name" value="GPROTEINA"/>
</dbReference>
<evidence type="ECO:0000313" key="8">
    <source>
        <dbReference type="Proteomes" id="UP000799770"/>
    </source>
</evidence>
<evidence type="ECO:0000256" key="5">
    <source>
        <dbReference type="PIRSR" id="PIRSR601019-1"/>
    </source>
</evidence>
<feature type="binding site" evidence="6">
    <location>
        <position position="411"/>
    </location>
    <ligand>
        <name>Mg(2+)</name>
        <dbReference type="ChEBI" id="CHEBI:18420"/>
    </ligand>
</feature>
<proteinExistence type="predicted"/>
<dbReference type="GO" id="GO:0005525">
    <property type="term" value="F:GTP binding"/>
    <property type="evidence" value="ECO:0007669"/>
    <property type="project" value="UniProtKB-KW"/>
</dbReference>
<keyword evidence="1 6" id="KW-0479">Metal-binding</keyword>
<evidence type="ECO:0000256" key="6">
    <source>
        <dbReference type="PIRSR" id="PIRSR601019-2"/>
    </source>
</evidence>
<dbReference type="SUPFAM" id="SSF52540">
    <property type="entry name" value="P-loop containing nucleoside triphosphate hydrolases"/>
    <property type="match status" value="1"/>
</dbReference>